<name>A0AAD5Y459_9FUNG</name>
<keyword evidence="1" id="KW-1133">Transmembrane helix</keyword>
<evidence type="ECO:0000313" key="4">
    <source>
        <dbReference type="Proteomes" id="UP001210925"/>
    </source>
</evidence>
<dbReference type="Gene3D" id="2.60.120.920">
    <property type="match status" value="1"/>
</dbReference>
<dbReference type="InterPro" id="IPR003877">
    <property type="entry name" value="SPRY_dom"/>
</dbReference>
<feature type="transmembrane region" description="Helical" evidence="1">
    <location>
        <begin position="296"/>
        <end position="316"/>
    </location>
</feature>
<dbReference type="Proteomes" id="UP001210925">
    <property type="component" value="Unassembled WGS sequence"/>
</dbReference>
<dbReference type="EMBL" id="JADGKB010000085">
    <property type="protein sequence ID" value="KAJ3254446.1"/>
    <property type="molecule type" value="Genomic_DNA"/>
</dbReference>
<protein>
    <submittedName>
        <fullName evidence="3">Rsp5p-dependent ubiquitination, sorting of cargo proteins at the multivesicular body</fullName>
    </submittedName>
</protein>
<evidence type="ECO:0000259" key="2">
    <source>
        <dbReference type="SMART" id="SM00449"/>
    </source>
</evidence>
<proteinExistence type="predicted"/>
<feature type="domain" description="SPRY" evidence="2">
    <location>
        <begin position="449"/>
        <end position="584"/>
    </location>
</feature>
<dbReference type="AlphaFoldDB" id="A0AAD5Y459"/>
<keyword evidence="1" id="KW-0472">Membrane</keyword>
<keyword evidence="4" id="KW-1185">Reference proteome</keyword>
<sequence length="623" mass="68938">MSFVPPQHLFGDGYDSSTTYIGNDTTNLGNTFFNTDPVLNSITLPQFGNRVLQAYAPLGFNVNNSFFKEFLRDMFFPIGKIFTVDPVSWWKTNNYYINDQTYFEGNLQLHMGGFSAEMILNDFELFQKINNLTSSKSDLDLKLSSLLQQYISSQTFSVKSVNSTHASGLFNGIIGSVNGEFYNGTFSFMDTSFTSSNGYYLEDNSSITVQYLNLTNAGNINFYNVSYPTGNTTNTDRYFSFTASKAVVQIDLEDNSSDLNFNANGTVGFVGSGGYAIEYTTFFDPSNNRFSFDSPGGILLLFGSIIVIIMLIAYCASRREKTPSTNTPSPIELAALNRRKDIAQKFVNAYQPDSEAGVLALNASNAIPVSMEGQENVPTLLLIRQFDDYQFDRLPTVEISKIDEETGTQLVEFSTSTECSIQTNACMKAHILDNDGPQPPPAFDHLNASPECYFEVKVVSIESANLGIGFASCPYPPFRLPGFAETSIGYHSKSGKVYISDYDEQGNDCGEPLVEGDVLGIGYRMVEVERVGEHVLTQTVFFFSRNGTRMGDEFVTDGFFSDKIYPTIGSTGKCVLEVTFGKLQDVFDLPTEFKVNVSEEGSLSPEDQVQEMVIDVQPEATIS</sequence>
<dbReference type="SMART" id="SM00449">
    <property type="entry name" value="SPRY"/>
    <property type="match status" value="1"/>
</dbReference>
<dbReference type="Pfam" id="PF00622">
    <property type="entry name" value="SPRY"/>
    <property type="match status" value="1"/>
</dbReference>
<comment type="caution">
    <text evidence="3">The sequence shown here is derived from an EMBL/GenBank/DDBJ whole genome shotgun (WGS) entry which is preliminary data.</text>
</comment>
<evidence type="ECO:0000313" key="3">
    <source>
        <dbReference type="EMBL" id="KAJ3254446.1"/>
    </source>
</evidence>
<organism evidence="3 4">
    <name type="scientific">Boothiomyces macroporosus</name>
    <dbReference type="NCBI Taxonomy" id="261099"/>
    <lineage>
        <taxon>Eukaryota</taxon>
        <taxon>Fungi</taxon>
        <taxon>Fungi incertae sedis</taxon>
        <taxon>Chytridiomycota</taxon>
        <taxon>Chytridiomycota incertae sedis</taxon>
        <taxon>Chytridiomycetes</taxon>
        <taxon>Rhizophydiales</taxon>
        <taxon>Terramycetaceae</taxon>
        <taxon>Boothiomyces</taxon>
    </lineage>
</organism>
<evidence type="ECO:0000256" key="1">
    <source>
        <dbReference type="SAM" id="Phobius"/>
    </source>
</evidence>
<reference evidence="3" key="1">
    <citation type="submission" date="2020-05" db="EMBL/GenBank/DDBJ databases">
        <title>Phylogenomic resolution of chytrid fungi.</title>
        <authorList>
            <person name="Stajich J.E."/>
            <person name="Amses K."/>
            <person name="Simmons R."/>
            <person name="Seto K."/>
            <person name="Myers J."/>
            <person name="Bonds A."/>
            <person name="Quandt C.A."/>
            <person name="Barry K."/>
            <person name="Liu P."/>
            <person name="Grigoriev I."/>
            <person name="Longcore J.E."/>
            <person name="James T.Y."/>
        </authorList>
    </citation>
    <scope>NUCLEOTIDE SEQUENCE</scope>
    <source>
        <strain evidence="3">PLAUS21</strain>
    </source>
</reference>
<gene>
    <name evidence="3" type="primary">SSH4_9</name>
    <name evidence="3" type="ORF">HK103_007164</name>
</gene>
<accession>A0AAD5Y459</accession>
<dbReference type="InterPro" id="IPR043136">
    <property type="entry name" value="B30.2/SPRY_sf"/>
</dbReference>
<keyword evidence="1" id="KW-0812">Transmembrane</keyword>